<dbReference type="PANTHER" id="PTHR13370:SF3">
    <property type="entry name" value="TRNA (GUANINE(10)-N2)-METHYLTRANSFERASE HOMOLOG"/>
    <property type="match status" value="1"/>
</dbReference>
<evidence type="ECO:0000259" key="6">
    <source>
        <dbReference type="Pfam" id="PF01555"/>
    </source>
</evidence>
<keyword evidence="8" id="KW-1185">Reference proteome</keyword>
<dbReference type="EC" id="2.1.1.-" evidence="5"/>
<dbReference type="RefSeq" id="WP_089220826.1">
    <property type="nucleotide sequence ID" value="NZ_FZOS01000028.1"/>
</dbReference>
<dbReference type="AlphaFoldDB" id="A0A239J0S5"/>
<dbReference type="InterPro" id="IPR029063">
    <property type="entry name" value="SAM-dependent_MTases_sf"/>
</dbReference>
<comment type="catalytic activity">
    <reaction evidence="4">
        <text>a 2'-deoxyadenosine in DNA + S-adenosyl-L-methionine = an N(6)-methyl-2'-deoxyadenosine in DNA + S-adenosyl-L-homocysteine + H(+)</text>
        <dbReference type="Rhea" id="RHEA:15197"/>
        <dbReference type="Rhea" id="RHEA-COMP:12418"/>
        <dbReference type="Rhea" id="RHEA-COMP:12419"/>
        <dbReference type="ChEBI" id="CHEBI:15378"/>
        <dbReference type="ChEBI" id="CHEBI:57856"/>
        <dbReference type="ChEBI" id="CHEBI:59789"/>
        <dbReference type="ChEBI" id="CHEBI:90615"/>
        <dbReference type="ChEBI" id="CHEBI:90616"/>
        <dbReference type="EC" id="2.1.1.72"/>
    </reaction>
</comment>
<name>A0A239J0S5_9SPHN</name>
<dbReference type="InterPro" id="IPR002941">
    <property type="entry name" value="DNA_methylase_N4/N6"/>
</dbReference>
<keyword evidence="3 7" id="KW-0808">Transferase</keyword>
<dbReference type="Pfam" id="PF01555">
    <property type="entry name" value="N6_N4_Mtase"/>
    <property type="match status" value="1"/>
</dbReference>
<evidence type="ECO:0000256" key="2">
    <source>
        <dbReference type="ARBA" id="ARBA00022603"/>
    </source>
</evidence>
<reference evidence="8" key="1">
    <citation type="submission" date="2017-06" db="EMBL/GenBank/DDBJ databases">
        <authorList>
            <person name="Varghese N."/>
            <person name="Submissions S."/>
        </authorList>
    </citation>
    <scope>NUCLEOTIDE SEQUENCE [LARGE SCALE GENOMIC DNA]</scope>
    <source>
        <strain evidence="8">LNB2</strain>
    </source>
</reference>
<protein>
    <recommendedName>
        <fullName evidence="5">Methyltransferase</fullName>
        <ecNumber evidence="5">2.1.1.-</ecNumber>
    </recommendedName>
</protein>
<dbReference type="GO" id="GO:0032259">
    <property type="term" value="P:methylation"/>
    <property type="evidence" value="ECO:0007669"/>
    <property type="project" value="UniProtKB-KW"/>
</dbReference>
<dbReference type="OrthoDB" id="7806498at2"/>
<dbReference type="GO" id="GO:0008170">
    <property type="term" value="F:N-methyltransferase activity"/>
    <property type="evidence" value="ECO:0007669"/>
    <property type="project" value="InterPro"/>
</dbReference>
<dbReference type="EMBL" id="FZOS01000028">
    <property type="protein sequence ID" value="SNS98244.1"/>
    <property type="molecule type" value="Genomic_DNA"/>
</dbReference>
<evidence type="ECO:0000313" key="8">
    <source>
        <dbReference type="Proteomes" id="UP000198281"/>
    </source>
</evidence>
<dbReference type="Gene3D" id="3.40.50.150">
    <property type="entry name" value="Vaccinia Virus protein VP39"/>
    <property type="match status" value="1"/>
</dbReference>
<comment type="similarity">
    <text evidence="1 5">Belongs to the N(4)/N(6)-methyltransferase family.</text>
</comment>
<evidence type="ECO:0000256" key="4">
    <source>
        <dbReference type="ARBA" id="ARBA00047942"/>
    </source>
</evidence>
<dbReference type="InterPro" id="IPR002052">
    <property type="entry name" value="DNA_methylase_N6_adenine_CS"/>
</dbReference>
<dbReference type="GO" id="GO:0003677">
    <property type="term" value="F:DNA binding"/>
    <property type="evidence" value="ECO:0007669"/>
    <property type="project" value="InterPro"/>
</dbReference>
<organism evidence="7 8">
    <name type="scientific">Edaphosphingomonas laterariae</name>
    <dbReference type="NCBI Taxonomy" id="861865"/>
    <lineage>
        <taxon>Bacteria</taxon>
        <taxon>Pseudomonadati</taxon>
        <taxon>Pseudomonadota</taxon>
        <taxon>Alphaproteobacteria</taxon>
        <taxon>Sphingomonadales</taxon>
        <taxon>Rhizorhabdaceae</taxon>
        <taxon>Edaphosphingomonas</taxon>
    </lineage>
</organism>
<dbReference type="NCBIfam" id="NF010253">
    <property type="entry name" value="PRK13699.1"/>
    <property type="match status" value="1"/>
</dbReference>
<keyword evidence="2 7" id="KW-0489">Methyltransferase</keyword>
<dbReference type="InterPro" id="IPR001091">
    <property type="entry name" value="RM_Methyltransferase"/>
</dbReference>
<evidence type="ECO:0000313" key="7">
    <source>
        <dbReference type="EMBL" id="SNS98244.1"/>
    </source>
</evidence>
<evidence type="ECO:0000256" key="3">
    <source>
        <dbReference type="ARBA" id="ARBA00022679"/>
    </source>
</evidence>
<dbReference type="SUPFAM" id="SSF53335">
    <property type="entry name" value="S-adenosyl-L-methionine-dependent methyltransferases"/>
    <property type="match status" value="1"/>
</dbReference>
<dbReference type="PROSITE" id="PS00092">
    <property type="entry name" value="N6_MTASE"/>
    <property type="match status" value="1"/>
</dbReference>
<proteinExistence type="inferred from homology"/>
<dbReference type="GO" id="GO:0005737">
    <property type="term" value="C:cytoplasm"/>
    <property type="evidence" value="ECO:0007669"/>
    <property type="project" value="TreeGrafter"/>
</dbReference>
<sequence length="223" mass="24920">MKNFTTNRIIHGDATAELAKLPDNSIDLIITDPPYLVGYRDRDGRSIANDRNPDAVLPAIEHMGRILRDGSYMVLFCGWVAIDQFSKAWTDAGLRTVGQIFWQKSYASRTWHTECRHESAWLLAKGRPAKPEAPVSDVREWVYSGNRFHPTEKAVDILTPLIRAYSKQGDTVLDPFSGSGSTSVAAALTGRNSIGIELEDRYCTYARTRLAGVSRYRDRKAAA</sequence>
<dbReference type="GO" id="GO:0009007">
    <property type="term" value="F:site-specific DNA-methyltransferase (adenine-specific) activity"/>
    <property type="evidence" value="ECO:0007669"/>
    <property type="project" value="UniProtKB-EC"/>
</dbReference>
<dbReference type="PRINTS" id="PR00508">
    <property type="entry name" value="S21N4MTFRASE"/>
</dbReference>
<gene>
    <name evidence="7" type="ORF">SAMN06295912_12811</name>
</gene>
<dbReference type="PANTHER" id="PTHR13370">
    <property type="entry name" value="RNA METHYLASE-RELATED"/>
    <property type="match status" value="1"/>
</dbReference>
<evidence type="ECO:0000256" key="5">
    <source>
        <dbReference type="RuleBase" id="RU362026"/>
    </source>
</evidence>
<accession>A0A239J0S5</accession>
<feature type="domain" description="DNA methylase N-4/N-6" evidence="6">
    <location>
        <begin position="26"/>
        <end position="206"/>
    </location>
</feature>
<evidence type="ECO:0000256" key="1">
    <source>
        <dbReference type="ARBA" id="ARBA00006594"/>
    </source>
</evidence>
<dbReference type="Proteomes" id="UP000198281">
    <property type="component" value="Unassembled WGS sequence"/>
</dbReference>